<organism evidence="1 2">
    <name type="scientific">Clavibacter michiganensis subsp. michiganensis</name>
    <dbReference type="NCBI Taxonomy" id="33013"/>
    <lineage>
        <taxon>Bacteria</taxon>
        <taxon>Bacillati</taxon>
        <taxon>Actinomycetota</taxon>
        <taxon>Actinomycetes</taxon>
        <taxon>Micrococcales</taxon>
        <taxon>Microbacteriaceae</taxon>
        <taxon>Clavibacter</taxon>
    </lineage>
</organism>
<dbReference type="RefSeq" id="WP_086505579.1">
    <property type="nucleotide sequence ID" value="NZ_CP076349.1"/>
</dbReference>
<accession>A0A251YPF5</accession>
<reference evidence="1 2" key="1">
    <citation type="submission" date="2016-08" db="EMBL/GenBank/DDBJ databases">
        <title>Genome sequence of Clavibacter michiganensis subsp. michiganensis strain CASJ007.</title>
        <authorList>
            <person name="Thapa S.P."/>
            <person name="Coaker G."/>
        </authorList>
    </citation>
    <scope>NUCLEOTIDE SEQUENCE [LARGE SCALE GENOMIC DNA]</scope>
    <source>
        <strain evidence="1">CASJ007</strain>
    </source>
</reference>
<proteinExistence type="predicted"/>
<dbReference type="Proteomes" id="UP000195062">
    <property type="component" value="Unassembled WGS sequence"/>
</dbReference>
<evidence type="ECO:0000313" key="1">
    <source>
        <dbReference type="EMBL" id="OUE01473.1"/>
    </source>
</evidence>
<dbReference type="EMBL" id="MDHH01000003">
    <property type="protein sequence ID" value="OUE01473.1"/>
    <property type="molecule type" value="Genomic_DNA"/>
</dbReference>
<sequence>MPIENLDSTQGFVFIGEITSTRNLLASGLRILREGAFFDTTKDPIFTTLSIGVEKYLKLTLGVISLDEHGGWPTKAEMRAYGHGIAEMWDRVMGEVRSRTADKSEYLQTLVARVDADPVLRPLLDVLDRYGQSGRFFNLDMLGGSPQPELSPDALWDAVEQAAMADPEVVRARDEAMADVNDQAAWDRFDKMLRERIASSLARAWEMLSRVGMNDGFGATGKVLGYDLQADAVGRQ</sequence>
<gene>
    <name evidence="1" type="ORF">CMMCAS07_14280</name>
</gene>
<dbReference type="AlphaFoldDB" id="A0A251YPF5"/>
<keyword evidence="2" id="KW-1185">Reference proteome</keyword>
<protein>
    <submittedName>
        <fullName evidence="1">Uncharacterized protein</fullName>
    </submittedName>
</protein>
<evidence type="ECO:0000313" key="2">
    <source>
        <dbReference type="Proteomes" id="UP000195062"/>
    </source>
</evidence>
<comment type="caution">
    <text evidence="1">The sequence shown here is derived from an EMBL/GenBank/DDBJ whole genome shotgun (WGS) entry which is preliminary data.</text>
</comment>
<name>A0A251YPF5_CLAMM</name>